<accession>A0A1B0ZYH6</accession>
<dbReference type="GeneID" id="28248353"/>
<proteinExistence type="predicted"/>
<name>A0A1B0ZYH6_9RHOB</name>
<dbReference type="STRING" id="1265309.K529_000935"/>
<sequence length="279" mass="31518">MQTQYIINGTEIAVQLATEDAYSVGSDEVLSTKFDDITKHTDWYDAGYTTLKADDFYDPATIYSETTAAIIKIITELRPEIDLSGFTLERYHAYVDDALHAEVIKRSRRLFPADLGFDSAKILKNFSTYLGVDLSFTNPQTNTDVWMIARINKPKSHNYNTVHKDIYEAFDEHGSVPKMVNIWIPVCGVNDCSGLPMAPGSHLLPESKITRTKAGSTMNAQRYSVASIRDWGGNSNLVRENPKSDEFLIFSSHLIHGLALNNNEDETRVSFEFRLYEKL</sequence>
<keyword evidence="1" id="KW-0560">Oxidoreductase</keyword>
<dbReference type="SUPFAM" id="SSF51197">
    <property type="entry name" value="Clavaminate synthase-like"/>
    <property type="match status" value="1"/>
</dbReference>
<dbReference type="Gene3D" id="2.60.120.620">
    <property type="entry name" value="q2cbj1_9rhob like domain"/>
    <property type="match status" value="1"/>
</dbReference>
<dbReference type="RefSeq" id="WP_005621953.1">
    <property type="nucleotide sequence ID" value="NZ_CP015230.1"/>
</dbReference>
<keyword evidence="1" id="KW-0223">Dioxygenase</keyword>
<organism evidence="1 2">
    <name type="scientific">Tritonibacter mobilis F1926</name>
    <dbReference type="NCBI Taxonomy" id="1265309"/>
    <lineage>
        <taxon>Bacteria</taxon>
        <taxon>Pseudomonadati</taxon>
        <taxon>Pseudomonadota</taxon>
        <taxon>Alphaproteobacteria</taxon>
        <taxon>Rhodobacterales</taxon>
        <taxon>Paracoccaceae</taxon>
        <taxon>Tritonibacter</taxon>
    </lineage>
</organism>
<evidence type="ECO:0000313" key="1">
    <source>
        <dbReference type="EMBL" id="ANP39316.1"/>
    </source>
</evidence>
<dbReference type="Proteomes" id="UP000013243">
    <property type="component" value="Chromosome"/>
</dbReference>
<protein>
    <submittedName>
        <fullName evidence="1">Phytanoyl-CoA dioxygenase</fullName>
    </submittedName>
</protein>
<reference evidence="1 2" key="1">
    <citation type="journal article" date="2016" name="ISME J.">
        <title>Global occurrence and heterogeneity of the Roseobacter-clade species Ruegeria mobilis.</title>
        <authorList>
            <person name="Sonnenschein E."/>
            <person name="Gram L."/>
        </authorList>
    </citation>
    <scope>NUCLEOTIDE SEQUENCE [LARGE SCALE GENOMIC DNA]</scope>
    <source>
        <strain evidence="1 2">F1926</strain>
    </source>
</reference>
<dbReference type="AlphaFoldDB" id="A0A1B0ZYH6"/>
<dbReference type="KEGG" id="rmb:K529_000935"/>
<evidence type="ECO:0000313" key="2">
    <source>
        <dbReference type="Proteomes" id="UP000013243"/>
    </source>
</evidence>
<dbReference type="EMBL" id="CP015230">
    <property type="protein sequence ID" value="ANP39316.1"/>
    <property type="molecule type" value="Genomic_DNA"/>
</dbReference>
<dbReference type="GO" id="GO:0051213">
    <property type="term" value="F:dioxygenase activity"/>
    <property type="evidence" value="ECO:0007669"/>
    <property type="project" value="UniProtKB-KW"/>
</dbReference>
<gene>
    <name evidence="1" type="ORF">K529_000935</name>
</gene>
<dbReference type="OrthoDB" id="9814777at2"/>